<dbReference type="InterPro" id="IPR055170">
    <property type="entry name" value="GFO_IDH_MocA-like_dom"/>
</dbReference>
<evidence type="ECO:0000259" key="2">
    <source>
        <dbReference type="Pfam" id="PF22725"/>
    </source>
</evidence>
<name>A0ABT1WLS6_9LACT</name>
<dbReference type="PANTHER" id="PTHR43054">
    <property type="match status" value="1"/>
</dbReference>
<feature type="domain" description="GFO/IDH/MocA-like oxidoreductase" evidence="2">
    <location>
        <begin position="159"/>
        <end position="235"/>
    </location>
</feature>
<reference evidence="3" key="2">
    <citation type="journal article" date="2023" name="Curr. Microbiol.">
        <title>Granulicatella seriolae sp. nov., a Novel Facultative Anaerobe Isolated from Yellowtail Marine Fish.</title>
        <authorList>
            <person name="Lee M."/>
            <person name="Choi Y.J."/>
            <person name="Farooq A."/>
            <person name="Jeong J.B."/>
            <person name="Jung M.Y."/>
        </authorList>
    </citation>
    <scope>NUCLEOTIDE SEQUENCE</scope>
    <source>
        <strain evidence="3">S8</strain>
    </source>
</reference>
<dbReference type="Gene3D" id="3.30.360.10">
    <property type="entry name" value="Dihydrodipicolinate Reductase, domain 2"/>
    <property type="match status" value="1"/>
</dbReference>
<reference evidence="3" key="3">
    <citation type="journal article" date="2023" name="Microbiol. Resour. Announc.">
        <title>Draft Genome Sequence of Granulicatella sp. Strain S8, Isolated from a Marine Fish, Seriola quinqueradiata.</title>
        <authorList>
            <person name="Lee M."/>
            <person name="Farooq A."/>
            <person name="Jeong J.B."/>
            <person name="Jung M.Y."/>
        </authorList>
    </citation>
    <scope>NUCLEOTIDE SEQUENCE</scope>
    <source>
        <strain evidence="3">S8</strain>
    </source>
</reference>
<dbReference type="Proteomes" id="UP001059480">
    <property type="component" value="Unassembled WGS sequence"/>
</dbReference>
<dbReference type="Pfam" id="PF22725">
    <property type="entry name" value="GFO_IDH_MocA_C3"/>
    <property type="match status" value="1"/>
</dbReference>
<dbReference type="PANTHER" id="PTHR43054:SF1">
    <property type="entry name" value="SCYLLO-INOSITOL 2-DEHYDROGENASE (NADP(+)) IOLU"/>
    <property type="match status" value="1"/>
</dbReference>
<dbReference type="SUPFAM" id="SSF51735">
    <property type="entry name" value="NAD(P)-binding Rossmann-fold domains"/>
    <property type="match status" value="1"/>
</dbReference>
<organism evidence="3 4">
    <name type="scientific">Granulicatella seriolae</name>
    <dbReference type="NCBI Taxonomy" id="2967226"/>
    <lineage>
        <taxon>Bacteria</taxon>
        <taxon>Bacillati</taxon>
        <taxon>Bacillota</taxon>
        <taxon>Bacilli</taxon>
        <taxon>Lactobacillales</taxon>
        <taxon>Carnobacteriaceae</taxon>
        <taxon>Granulicatella</taxon>
    </lineage>
</organism>
<sequence length="345" mass="38772">MIRLGIIGTGQISKDFVEAARLSNRYVVTAVYGRSAESAGKFAADMGIIGIYTNIDQFCESDVFDVAYIGTPNSTHFLHALTVIRHGKHVIVEKPSFSTTKEWDRIDREAALKGCLVFEAARHLHERNFQLVEEWISEHRHELDGAVLSFAKYSSKYDSYLAGNRPNIFTTEFAGGAIADLGVYPLYAAVDWFGIPHDVEYFVTKLESGVDAIGVAILHYNGFMVTIHVGKNINMTLPSEIYFGRKTLRLDNISMTQSIELLENGEVVANLEDTPAAHYMLGEVSAFADVIENREDELQIARYTSWRVLSRQVLYVLKELRHKGGILFPADEVENMDSYLKEQGF</sequence>
<feature type="domain" description="Gfo/Idh/MocA-like oxidoreductase N-terminal" evidence="1">
    <location>
        <begin position="2"/>
        <end position="118"/>
    </location>
</feature>
<dbReference type="Gene3D" id="3.40.50.720">
    <property type="entry name" value="NAD(P)-binding Rossmann-like Domain"/>
    <property type="match status" value="1"/>
</dbReference>
<dbReference type="InterPro" id="IPR000683">
    <property type="entry name" value="Gfo/Idh/MocA-like_OxRdtase_N"/>
</dbReference>
<keyword evidence="4" id="KW-1185">Reference proteome</keyword>
<gene>
    <name evidence="3" type="ORF">NPA36_02820</name>
</gene>
<dbReference type="InterPro" id="IPR036291">
    <property type="entry name" value="NAD(P)-bd_dom_sf"/>
</dbReference>
<dbReference type="EMBL" id="JANHNZ010000002">
    <property type="protein sequence ID" value="MCQ9209474.1"/>
    <property type="molecule type" value="Genomic_DNA"/>
</dbReference>
<evidence type="ECO:0000313" key="4">
    <source>
        <dbReference type="Proteomes" id="UP001059480"/>
    </source>
</evidence>
<dbReference type="RefSeq" id="WP_256944589.1">
    <property type="nucleotide sequence ID" value="NZ_JANHNZ010000002.1"/>
</dbReference>
<accession>A0ABT1WLS6</accession>
<proteinExistence type="predicted"/>
<dbReference type="SUPFAM" id="SSF55347">
    <property type="entry name" value="Glyceraldehyde-3-phosphate dehydrogenase-like, C-terminal domain"/>
    <property type="match status" value="1"/>
</dbReference>
<dbReference type="Pfam" id="PF01408">
    <property type="entry name" value="GFO_IDH_MocA"/>
    <property type="match status" value="1"/>
</dbReference>
<evidence type="ECO:0000259" key="1">
    <source>
        <dbReference type="Pfam" id="PF01408"/>
    </source>
</evidence>
<evidence type="ECO:0000313" key="3">
    <source>
        <dbReference type="EMBL" id="MCQ9209474.1"/>
    </source>
</evidence>
<comment type="caution">
    <text evidence="3">The sequence shown here is derived from an EMBL/GenBank/DDBJ whole genome shotgun (WGS) entry which is preliminary data.</text>
</comment>
<reference evidence="3" key="1">
    <citation type="submission" date="2022-07" db="EMBL/GenBank/DDBJ databases">
        <authorList>
            <person name="Jung M.-Y."/>
            <person name="Lee M."/>
        </authorList>
    </citation>
    <scope>NUCLEOTIDE SEQUENCE</scope>
    <source>
        <strain evidence="3">S8</strain>
    </source>
</reference>
<protein>
    <submittedName>
        <fullName evidence="3">Gfo/Idh/MocA family oxidoreductase</fullName>
    </submittedName>
</protein>